<evidence type="ECO:0000256" key="7">
    <source>
        <dbReference type="SAM" id="MobiDB-lite"/>
    </source>
</evidence>
<dbReference type="PANTHER" id="PTHR33405:SF17">
    <property type="entry name" value="PROTEIN FLC EXPRESSOR"/>
    <property type="match status" value="1"/>
</dbReference>
<accession>A0ABD3AGF7</accession>
<sequence length="341" mass="37613">MAGRNHPYSRPPNARAPVLIDDPRRPHHQGPTRPHPAAVFDAQQREIQTLLLDNQRLATSHVTLKQEISAADQELRHLSSTAANVKAECDARVREVHERSLRAEAELRSVDELGAELAQVKFDIQKMTADRKEFTSKLREINEELVLARSEMEQLPAIEGEIQAMRQEIKRGRAAIEYEKKMQANNLEQSQIMEKSLISMAREIEKLHAELANAEKRAAAAAAAAAVPAPGPGYPSVYAIPEALYGNLYSDQYSMQQVQGGINANPQYGPGGLPQGPSAPYGVLGSKFATADHVVMDQIQAGENQNHELKNITAIALTSSRNAFFIANHQSSIKRAISYTF</sequence>
<evidence type="ECO:0000256" key="3">
    <source>
        <dbReference type="ARBA" id="ARBA00022782"/>
    </source>
</evidence>
<keyword evidence="9" id="KW-1185">Reference proteome</keyword>
<evidence type="ECO:0000313" key="8">
    <source>
        <dbReference type="EMBL" id="KAL3530930.1"/>
    </source>
</evidence>
<dbReference type="PANTHER" id="PTHR33405">
    <property type="entry name" value="PROTEIN FLX-LIKE 2"/>
    <property type="match status" value="1"/>
</dbReference>
<evidence type="ECO:0000256" key="2">
    <source>
        <dbReference type="ARBA" id="ARBA00022473"/>
    </source>
</evidence>
<evidence type="ECO:0000256" key="6">
    <source>
        <dbReference type="SAM" id="Coils"/>
    </source>
</evidence>
<reference evidence="8 9" key="1">
    <citation type="submission" date="2024-11" db="EMBL/GenBank/DDBJ databases">
        <title>A near-complete genome assembly of Cinchona calisaya.</title>
        <authorList>
            <person name="Lian D.C."/>
            <person name="Zhao X.W."/>
            <person name="Wei L."/>
        </authorList>
    </citation>
    <scope>NUCLEOTIDE SEQUENCE [LARGE SCALE GENOMIC DNA]</scope>
    <source>
        <tissue evidence="8">Nenye</tissue>
    </source>
</reference>
<organism evidence="8 9">
    <name type="scientific">Cinchona calisaya</name>
    <dbReference type="NCBI Taxonomy" id="153742"/>
    <lineage>
        <taxon>Eukaryota</taxon>
        <taxon>Viridiplantae</taxon>
        <taxon>Streptophyta</taxon>
        <taxon>Embryophyta</taxon>
        <taxon>Tracheophyta</taxon>
        <taxon>Spermatophyta</taxon>
        <taxon>Magnoliopsida</taxon>
        <taxon>eudicotyledons</taxon>
        <taxon>Gunneridae</taxon>
        <taxon>Pentapetalae</taxon>
        <taxon>asterids</taxon>
        <taxon>lamiids</taxon>
        <taxon>Gentianales</taxon>
        <taxon>Rubiaceae</taxon>
        <taxon>Cinchonoideae</taxon>
        <taxon>Cinchoneae</taxon>
        <taxon>Cinchona</taxon>
    </lineage>
</organism>
<protein>
    <recommendedName>
        <fullName evidence="10">Protein FLC EXPRESSOR</fullName>
    </recommendedName>
</protein>
<evidence type="ECO:0000256" key="4">
    <source>
        <dbReference type="ARBA" id="ARBA00023054"/>
    </source>
</evidence>
<keyword evidence="4 6" id="KW-0175">Coiled coil</keyword>
<name>A0ABD3AGF7_9GENT</name>
<feature type="region of interest" description="Disordered" evidence="7">
    <location>
        <begin position="1"/>
        <end position="35"/>
    </location>
</feature>
<dbReference type="InterPro" id="IPR040353">
    <property type="entry name" value="FLX/FLX-like"/>
</dbReference>
<keyword evidence="2" id="KW-0217">Developmental protein</keyword>
<keyword evidence="3" id="KW-0221">Differentiation</keyword>
<feature type="coiled-coil region" evidence="6">
    <location>
        <begin position="197"/>
        <end position="224"/>
    </location>
</feature>
<dbReference type="Proteomes" id="UP001630127">
    <property type="component" value="Unassembled WGS sequence"/>
</dbReference>
<feature type="coiled-coil region" evidence="6">
    <location>
        <begin position="124"/>
        <end position="151"/>
    </location>
</feature>
<comment type="caution">
    <text evidence="8">The sequence shown here is derived from an EMBL/GenBank/DDBJ whole genome shotgun (WGS) entry which is preliminary data.</text>
</comment>
<evidence type="ECO:0000256" key="1">
    <source>
        <dbReference type="ARBA" id="ARBA00005405"/>
    </source>
</evidence>
<dbReference type="GO" id="GO:0009908">
    <property type="term" value="P:flower development"/>
    <property type="evidence" value="ECO:0007669"/>
    <property type="project" value="UniProtKB-KW"/>
</dbReference>
<dbReference type="AlphaFoldDB" id="A0ABD3AGF7"/>
<keyword evidence="5" id="KW-0287">Flowering</keyword>
<dbReference type="GO" id="GO:0030154">
    <property type="term" value="P:cell differentiation"/>
    <property type="evidence" value="ECO:0007669"/>
    <property type="project" value="UniProtKB-KW"/>
</dbReference>
<evidence type="ECO:0000256" key="5">
    <source>
        <dbReference type="ARBA" id="ARBA00023089"/>
    </source>
</evidence>
<evidence type="ECO:0008006" key="10">
    <source>
        <dbReference type="Google" id="ProtNLM"/>
    </source>
</evidence>
<gene>
    <name evidence="8" type="ORF">ACH5RR_010252</name>
</gene>
<proteinExistence type="inferred from homology"/>
<evidence type="ECO:0000313" key="9">
    <source>
        <dbReference type="Proteomes" id="UP001630127"/>
    </source>
</evidence>
<comment type="similarity">
    <text evidence="1">Belongs to the FLX family.</text>
</comment>
<dbReference type="EMBL" id="JBJUIK010000004">
    <property type="protein sequence ID" value="KAL3530930.1"/>
    <property type="molecule type" value="Genomic_DNA"/>
</dbReference>